<reference evidence="1" key="1">
    <citation type="journal article" date="2014" name="Int. J. Syst. Evol. Microbiol.">
        <title>Complete genome sequence of Corynebacterium casei LMG S-19264T (=DSM 44701T), isolated from a smear-ripened cheese.</title>
        <authorList>
            <consortium name="US DOE Joint Genome Institute (JGI-PGF)"/>
            <person name="Walter F."/>
            <person name="Albersmeier A."/>
            <person name="Kalinowski J."/>
            <person name="Ruckert C."/>
        </authorList>
    </citation>
    <scope>NUCLEOTIDE SEQUENCE</scope>
    <source>
        <strain evidence="1">JCM 3091</strain>
    </source>
</reference>
<dbReference type="EMBL" id="BMQC01000016">
    <property type="protein sequence ID" value="GGK40010.1"/>
    <property type="molecule type" value="Genomic_DNA"/>
</dbReference>
<reference evidence="1" key="2">
    <citation type="submission" date="2020-09" db="EMBL/GenBank/DDBJ databases">
        <authorList>
            <person name="Sun Q."/>
            <person name="Ohkuma M."/>
        </authorList>
    </citation>
    <scope>NUCLEOTIDE SEQUENCE</scope>
    <source>
        <strain evidence="1">JCM 3091</strain>
    </source>
</reference>
<evidence type="ECO:0008006" key="3">
    <source>
        <dbReference type="Google" id="ProtNLM"/>
    </source>
</evidence>
<keyword evidence="2" id="KW-1185">Reference proteome</keyword>
<comment type="caution">
    <text evidence="1">The sequence shown here is derived from an EMBL/GenBank/DDBJ whole genome shotgun (WGS) entry which is preliminary data.</text>
</comment>
<dbReference type="RefSeq" id="WP_189115512.1">
    <property type="nucleotide sequence ID" value="NZ_BMQC01000016.1"/>
</dbReference>
<name>A0A8J3FJG5_9ACTN</name>
<evidence type="ECO:0000313" key="2">
    <source>
        <dbReference type="Proteomes" id="UP000662200"/>
    </source>
</evidence>
<accession>A0A8J3FJG5</accession>
<gene>
    <name evidence="1" type="ORF">GCM10010124_35880</name>
</gene>
<protein>
    <recommendedName>
        <fullName evidence="3">DUF4286 family protein</fullName>
    </recommendedName>
</protein>
<dbReference type="Proteomes" id="UP000662200">
    <property type="component" value="Unassembled WGS sequence"/>
</dbReference>
<proteinExistence type="predicted"/>
<organism evidence="1 2">
    <name type="scientific">Pilimelia terevasa</name>
    <dbReference type="NCBI Taxonomy" id="53372"/>
    <lineage>
        <taxon>Bacteria</taxon>
        <taxon>Bacillati</taxon>
        <taxon>Actinomycetota</taxon>
        <taxon>Actinomycetes</taxon>
        <taxon>Micromonosporales</taxon>
        <taxon>Micromonosporaceae</taxon>
        <taxon>Pilimelia</taxon>
    </lineage>
</organism>
<dbReference type="AlphaFoldDB" id="A0A8J3FJG5"/>
<evidence type="ECO:0000313" key="1">
    <source>
        <dbReference type="EMBL" id="GGK40010.1"/>
    </source>
</evidence>
<sequence>MAFAYTVRAEFDDPDRRAAYLAWLAGGHAAAVVAAGARSAQVVARDDGAVEVRYVFASARDYAAYEAGPAVALRAEGAARFGAPGVRFRRGTGDIVTQIPG</sequence>